<dbReference type="InterPro" id="IPR006311">
    <property type="entry name" value="TAT_signal"/>
</dbReference>
<dbReference type="SUPFAM" id="SSF49899">
    <property type="entry name" value="Concanavalin A-like lectins/glucanases"/>
    <property type="match status" value="1"/>
</dbReference>
<name>A0A1X6NL22_PORUM</name>
<dbReference type="PROSITE" id="PS51318">
    <property type="entry name" value="TAT"/>
    <property type="match status" value="1"/>
</dbReference>
<evidence type="ECO:0000256" key="1">
    <source>
        <dbReference type="ARBA" id="ARBA00004479"/>
    </source>
</evidence>
<reference evidence="8 9" key="1">
    <citation type="submission" date="2017-03" db="EMBL/GenBank/DDBJ databases">
        <title>WGS assembly of Porphyra umbilicalis.</title>
        <authorList>
            <person name="Brawley S.H."/>
            <person name="Blouin N.A."/>
            <person name="Ficko-Blean E."/>
            <person name="Wheeler G.L."/>
            <person name="Lohr M."/>
            <person name="Goodson H.V."/>
            <person name="Jenkins J.W."/>
            <person name="Blaby-Haas C.E."/>
            <person name="Helliwell K.E."/>
            <person name="Chan C."/>
            <person name="Marriage T."/>
            <person name="Bhattacharya D."/>
            <person name="Klein A.S."/>
            <person name="Badis Y."/>
            <person name="Brodie J."/>
            <person name="Cao Y."/>
            <person name="Collen J."/>
            <person name="Dittami S.M."/>
            <person name="Gachon C.M."/>
            <person name="Green B.R."/>
            <person name="Karpowicz S."/>
            <person name="Kim J.W."/>
            <person name="Kudahl U."/>
            <person name="Lin S."/>
            <person name="Michel G."/>
            <person name="Mittag M."/>
            <person name="Olson B.J."/>
            <person name="Pangilinan J."/>
            <person name="Peng Y."/>
            <person name="Qiu H."/>
            <person name="Shu S."/>
            <person name="Singer J.T."/>
            <person name="Smith A.G."/>
            <person name="Sprecher B.N."/>
            <person name="Wagner V."/>
            <person name="Wang W."/>
            <person name="Wang Z.-Y."/>
            <person name="Yan J."/>
            <person name="Yarish C."/>
            <person name="Zoeuner-Riek S."/>
            <person name="Zhuang Y."/>
            <person name="Zou Y."/>
            <person name="Lindquist E.A."/>
            <person name="Grimwood J."/>
            <person name="Barry K."/>
            <person name="Rokhsar D.S."/>
            <person name="Schmutz J."/>
            <person name="Stiller J.W."/>
            <person name="Grossman A.R."/>
            <person name="Prochnik S.E."/>
        </authorList>
    </citation>
    <scope>NUCLEOTIDE SEQUENCE [LARGE SCALE GENOMIC DNA]</scope>
    <source>
        <strain evidence="8">4086291</strain>
    </source>
</reference>
<dbReference type="PROSITE" id="PS51328">
    <property type="entry name" value="L_LECTIN_LIKE"/>
    <property type="match status" value="1"/>
</dbReference>
<dbReference type="CDD" id="cd07308">
    <property type="entry name" value="lectin_leg-like"/>
    <property type="match status" value="1"/>
</dbReference>
<accession>A0A1X6NL22</accession>
<dbReference type="OrthoDB" id="270293at2759"/>
<keyword evidence="5" id="KW-0472">Membrane</keyword>
<dbReference type="EMBL" id="KV919641">
    <property type="protein sequence ID" value="OSX69288.1"/>
    <property type="molecule type" value="Genomic_DNA"/>
</dbReference>
<dbReference type="Pfam" id="PF03388">
    <property type="entry name" value="Lectin_leg-like"/>
    <property type="match status" value="1"/>
</dbReference>
<dbReference type="AlphaFoldDB" id="A0A1X6NL22"/>
<evidence type="ECO:0000313" key="9">
    <source>
        <dbReference type="Proteomes" id="UP000218209"/>
    </source>
</evidence>
<evidence type="ECO:0000259" key="7">
    <source>
        <dbReference type="PROSITE" id="PS51328"/>
    </source>
</evidence>
<dbReference type="PANTHER" id="PTHR12223">
    <property type="entry name" value="VESICULAR MANNOSE-BINDING LECTIN"/>
    <property type="match status" value="1"/>
</dbReference>
<gene>
    <name evidence="8" type="ORF">BU14_1659s0001</name>
</gene>
<proteinExistence type="predicted"/>
<dbReference type="Gene3D" id="2.60.120.200">
    <property type="match status" value="1"/>
</dbReference>
<keyword evidence="3" id="KW-0732">Signal</keyword>
<dbReference type="GO" id="GO:0005537">
    <property type="term" value="F:D-mannose binding"/>
    <property type="evidence" value="ECO:0007669"/>
    <property type="project" value="TreeGrafter"/>
</dbReference>
<dbReference type="PANTHER" id="PTHR12223:SF28">
    <property type="entry name" value="LECTIN, MANNOSE BINDING 1 LIKE"/>
    <property type="match status" value="1"/>
</dbReference>
<sequence>MAPHLSVGARRHPASRRAPSLLRRAASATTAAAAAAASVLAALGTASPSAAAATFPFFGIGDFWHSFEHPFHSSPSEPLLHWQAHGSTILTSSPDTSTDVVRLTPAVQGRSGLLVNTIRTNSNDFAGFVDFEIRTAPASHEAADGFAFWFLRDVPALGPAMGIADKFVGLGVVVDTFANTRSTRVPYVYGVVNDGTRAWDTSSDGATQQVAPGCRAELNRPMRLFVTYEAAAMRLRVALSPATAHAHWYHCFEATNVHLPFSGGHFALSAETGHFFATHDVSSVQLQADHRVDDSSSVAGSRPSAGHDAGAAGEHPHQALSLDEHPHDWTHDVGHAASGHAAASGTNPEHHATMDAAFEAKISALRSSLAAMGVGQSSGAAASDQATLSKMELIKAVVNEMLDEVSTQQGKFSTLLDTVNRLNSASASVHATSQAFAAELRQVEHVIEALQYATEELNSLQRSSGVTLSESHRSVSDAMGRHQSASARAFRYTLFAAAQLMVVALGWVLHTSSFGPKKGGMV</sequence>
<keyword evidence="9" id="KW-1185">Reference proteome</keyword>
<dbReference type="GO" id="GO:0030134">
    <property type="term" value="C:COPII-coated ER to Golgi transport vesicle"/>
    <property type="evidence" value="ECO:0007669"/>
    <property type="project" value="TreeGrafter"/>
</dbReference>
<evidence type="ECO:0000256" key="4">
    <source>
        <dbReference type="ARBA" id="ARBA00022989"/>
    </source>
</evidence>
<feature type="domain" description="L-type lectin-like" evidence="7">
    <location>
        <begin position="59"/>
        <end position="289"/>
    </location>
</feature>
<feature type="compositionally biased region" description="Basic and acidic residues" evidence="6">
    <location>
        <begin position="314"/>
        <end position="334"/>
    </location>
</feature>
<organism evidence="8 9">
    <name type="scientific">Porphyra umbilicalis</name>
    <name type="common">Purple laver</name>
    <name type="synonym">Red alga</name>
    <dbReference type="NCBI Taxonomy" id="2786"/>
    <lineage>
        <taxon>Eukaryota</taxon>
        <taxon>Rhodophyta</taxon>
        <taxon>Bangiophyceae</taxon>
        <taxon>Bangiales</taxon>
        <taxon>Bangiaceae</taxon>
        <taxon>Porphyra</taxon>
    </lineage>
</organism>
<evidence type="ECO:0000313" key="8">
    <source>
        <dbReference type="EMBL" id="OSX69288.1"/>
    </source>
</evidence>
<dbReference type="GO" id="GO:0005789">
    <property type="term" value="C:endoplasmic reticulum membrane"/>
    <property type="evidence" value="ECO:0007669"/>
    <property type="project" value="TreeGrafter"/>
</dbReference>
<keyword evidence="2" id="KW-0812">Transmembrane</keyword>
<comment type="subcellular location">
    <subcellularLocation>
        <location evidence="1">Membrane</location>
        <topology evidence="1">Single-pass type I membrane protein</topology>
    </subcellularLocation>
</comment>
<protein>
    <recommendedName>
        <fullName evidence="7">L-type lectin-like domain-containing protein</fullName>
    </recommendedName>
</protein>
<dbReference type="Proteomes" id="UP000218209">
    <property type="component" value="Unassembled WGS sequence"/>
</dbReference>
<dbReference type="InterPro" id="IPR051136">
    <property type="entry name" value="Intracellular_Lectin-GPT"/>
</dbReference>
<evidence type="ECO:0000256" key="2">
    <source>
        <dbReference type="ARBA" id="ARBA00022692"/>
    </source>
</evidence>
<evidence type="ECO:0000256" key="5">
    <source>
        <dbReference type="ARBA" id="ARBA00023136"/>
    </source>
</evidence>
<dbReference type="InterPro" id="IPR013320">
    <property type="entry name" value="ConA-like_dom_sf"/>
</dbReference>
<feature type="region of interest" description="Disordered" evidence="6">
    <location>
        <begin position="289"/>
        <end position="349"/>
    </location>
</feature>
<dbReference type="InterPro" id="IPR005052">
    <property type="entry name" value="Lectin_leg"/>
</dbReference>
<dbReference type="GO" id="GO:0006888">
    <property type="term" value="P:endoplasmic reticulum to Golgi vesicle-mediated transport"/>
    <property type="evidence" value="ECO:0007669"/>
    <property type="project" value="TreeGrafter"/>
</dbReference>
<evidence type="ECO:0000256" key="6">
    <source>
        <dbReference type="SAM" id="MobiDB-lite"/>
    </source>
</evidence>
<feature type="compositionally biased region" description="Low complexity" evidence="6">
    <location>
        <begin position="335"/>
        <end position="345"/>
    </location>
</feature>
<dbReference type="GO" id="GO:0000139">
    <property type="term" value="C:Golgi membrane"/>
    <property type="evidence" value="ECO:0007669"/>
    <property type="project" value="TreeGrafter"/>
</dbReference>
<evidence type="ECO:0000256" key="3">
    <source>
        <dbReference type="ARBA" id="ARBA00022729"/>
    </source>
</evidence>
<dbReference type="GO" id="GO:0005793">
    <property type="term" value="C:endoplasmic reticulum-Golgi intermediate compartment"/>
    <property type="evidence" value="ECO:0007669"/>
    <property type="project" value="TreeGrafter"/>
</dbReference>
<keyword evidence="4" id="KW-1133">Transmembrane helix</keyword>